<evidence type="ECO:0000313" key="1">
    <source>
        <dbReference type="EMBL" id="NIR76567.1"/>
    </source>
</evidence>
<accession>A0AAE4ZBX3</accession>
<evidence type="ECO:0008006" key="3">
    <source>
        <dbReference type="Google" id="ProtNLM"/>
    </source>
</evidence>
<dbReference type="EMBL" id="JAACAK010000133">
    <property type="protein sequence ID" value="NIR76567.1"/>
    <property type="molecule type" value="Genomic_DNA"/>
</dbReference>
<evidence type="ECO:0000313" key="2">
    <source>
        <dbReference type="Proteomes" id="UP000702544"/>
    </source>
</evidence>
<organism evidence="1 2">
    <name type="scientific">Candidatus Kutchimonas denitrificans</name>
    <dbReference type="NCBI Taxonomy" id="3056748"/>
    <lineage>
        <taxon>Bacteria</taxon>
        <taxon>Pseudomonadati</taxon>
        <taxon>Gemmatimonadota</taxon>
        <taxon>Gemmatimonadia</taxon>
        <taxon>Candidatus Palauibacterales</taxon>
        <taxon>Candidatus Palauibacteraceae</taxon>
        <taxon>Candidatus Kutchimonas</taxon>
    </lineage>
</organism>
<protein>
    <recommendedName>
        <fullName evidence="3">16S rRNA (Adenine(1518)-N(6)/adenine(1519)-N(6))-dimethyltransferase</fullName>
    </recommendedName>
</protein>
<name>A0AAE4ZBX3_9BACT</name>
<comment type="caution">
    <text evidence="1">The sequence shown here is derived from an EMBL/GenBank/DDBJ whole genome shotgun (WGS) entry which is preliminary data.</text>
</comment>
<feature type="non-terminal residue" evidence="1">
    <location>
        <position position="1"/>
    </location>
</feature>
<dbReference type="InterPro" id="IPR023165">
    <property type="entry name" value="rRNA_Ade_diMease-like_C"/>
</dbReference>
<gene>
    <name evidence="1" type="ORF">GWO12_15915</name>
</gene>
<dbReference type="AlphaFoldDB" id="A0AAE4ZBX3"/>
<proteinExistence type="predicted"/>
<reference evidence="1 2" key="1">
    <citation type="submission" date="2020-01" db="EMBL/GenBank/DDBJ databases">
        <title>Genomes assembled from Gulf of Kutch pelagic sediment metagenomes.</title>
        <authorList>
            <person name="Chandrashekar M."/>
            <person name="Mahajan M.S."/>
            <person name="Dave K.J."/>
            <person name="Vatsa P."/>
            <person name="Nathani N.M."/>
        </authorList>
    </citation>
    <scope>NUCLEOTIDE SEQUENCE [LARGE SCALE GENOMIC DNA]</scope>
    <source>
        <strain evidence="1">KS3-K002</strain>
    </source>
</reference>
<dbReference type="Proteomes" id="UP000702544">
    <property type="component" value="Unassembled WGS sequence"/>
</dbReference>
<sequence>RAAFSRRRKQLQKVLRQAPEYGLSSEHAAAVLEPLDIDPAVRPDALSVQDYIRLAAALAVRR</sequence>
<dbReference type="Gene3D" id="1.10.8.100">
    <property type="entry name" value="Ribosomal RNA adenine dimethylase-like, domain 2"/>
    <property type="match status" value="1"/>
</dbReference>